<dbReference type="EMBL" id="AQHV01000008">
    <property type="protein sequence ID" value="KKB57727.1"/>
    <property type="molecule type" value="Genomic_DNA"/>
</dbReference>
<sequence>MNIRVLFSLLLCFCCFACAETQKKESLVLWYNEPSENWNEALPIGNGRAGAMVFGGVDKEQLQLNENTLYSGEPSTVFKDIKITPEMFDKVVGLMKAQKYDEASDLVCKHWLGRLHQYYQPFGDLFIENNKPGEVSGYKRELNISDAVTRTVFEQNGVQYEREIFASHPDDVIIVHLKSSTPDGLDLSLNFTSPHPTAKQSKGTDRLVLHGQAPGYVERRTFEQMEAWGDQYKHPELYDEKGNRKFDKRVLYGDEIDNKGMFFEAQLKPVLPKGGDYEITDAGVHVYNTNEVYFVLSMATSFNGFDKSPSREGVDPSAKAAGILDKALAYDYKQLKQRHMADYQKLFDRVDLQLPSSPEQKAMPTDQRIAQFETMGDPDLAALLFQFGRYLMISGSRPGGQPLNLQGIWNKDVVPAWNSGYTININTEMNYWPAEVTNLSECHEPLFRLIDELAVSGAETARNMYNRRGWVGHHNTSIWRESVPNDNVPTASFWPMVQGWLCSHLWEHYLYTQDQDFLKNRAYPLMKGAAEFFADWLIDDGNGRLVTPVGVSPENRFIMDNGKQGAMTMGPTMDMAIVRETFTRTLQAAEMLGLDESLQAELKDKLPRLLPYQIGARGQLQEWMYDFKEWEPKHRHFSHLYGLHPGNQITADGTPDLFDAVKQTLILRGDEATGWSMGWKINCWARLQDGNHAYKIVSNLFNPVGFGNGRKGGGLFKNMLDAHPPFQIDGNFGYTAGVAEMLMQSHAGFIQLLPALPDVWSEGSVSGLKARGNFEVAMNWKQGHLSEATILSGSGNECRLRTSVPVTIKEGGKEVTTSSPVTSNGKEYYETTFATVAGKSYRVNPATL</sequence>
<dbReference type="Gene3D" id="2.70.98.50">
    <property type="entry name" value="putative glycoside hydrolase family protein from bacillus halodurans"/>
    <property type="match status" value="1"/>
</dbReference>
<evidence type="ECO:0000259" key="4">
    <source>
        <dbReference type="Pfam" id="PF22124"/>
    </source>
</evidence>
<dbReference type="PANTHER" id="PTHR31084:SF0">
    <property type="entry name" value="ALPHA-L-FUCOSIDASE 2"/>
    <property type="match status" value="1"/>
</dbReference>
<dbReference type="PIRSF" id="PIRSF007663">
    <property type="entry name" value="UCP007663"/>
    <property type="match status" value="1"/>
</dbReference>
<reference evidence="5 6" key="1">
    <citation type="submission" date="2013-04" db="EMBL/GenBank/DDBJ databases">
        <title>The Genome Sequence of Parabacteroides goldsteinii DSM 19448.</title>
        <authorList>
            <consortium name="The Broad Institute Genomics Platform"/>
            <person name="Earl A."/>
            <person name="Ward D."/>
            <person name="Feldgarden M."/>
            <person name="Gevers D."/>
            <person name="Martens E."/>
            <person name="Sakamoto M."/>
            <person name="Benno Y."/>
            <person name="Song Y."/>
            <person name="Liu C."/>
            <person name="Lee J."/>
            <person name="Bolanos M."/>
            <person name="Vaisanen M.L."/>
            <person name="Finegold S.M."/>
            <person name="Walker B."/>
            <person name="Young S."/>
            <person name="Zeng Q."/>
            <person name="Gargeya S."/>
            <person name="Fitzgerald M."/>
            <person name="Haas B."/>
            <person name="Abouelleil A."/>
            <person name="Allen A.W."/>
            <person name="Alvarado L."/>
            <person name="Arachchi H.M."/>
            <person name="Berlin A.M."/>
            <person name="Chapman S.B."/>
            <person name="Gainer-Dewar J."/>
            <person name="Goldberg J."/>
            <person name="Griggs A."/>
            <person name="Gujja S."/>
            <person name="Hansen M."/>
            <person name="Howarth C."/>
            <person name="Imamovic A."/>
            <person name="Ireland A."/>
            <person name="Larimer J."/>
            <person name="McCowan C."/>
            <person name="Murphy C."/>
            <person name="Pearson M."/>
            <person name="Poon T.W."/>
            <person name="Priest M."/>
            <person name="Roberts A."/>
            <person name="Saif S."/>
            <person name="Shea T."/>
            <person name="Sisk P."/>
            <person name="Sykes S."/>
            <person name="Wortman J."/>
            <person name="Nusbaum C."/>
            <person name="Birren B."/>
        </authorList>
    </citation>
    <scope>NUCLEOTIDE SEQUENCE [LARGE SCALE GENOMIC DNA]</scope>
    <source>
        <strain evidence="5 6">DSM 19448</strain>
    </source>
</reference>
<dbReference type="InterPro" id="IPR049053">
    <property type="entry name" value="AFCA-like_C"/>
</dbReference>
<dbReference type="InterPro" id="IPR008928">
    <property type="entry name" value="6-hairpin_glycosidase_sf"/>
</dbReference>
<evidence type="ECO:0000313" key="5">
    <source>
        <dbReference type="EMBL" id="KKB57727.1"/>
    </source>
</evidence>
<protein>
    <submittedName>
        <fullName evidence="5">Uncharacterized protein</fullName>
    </submittedName>
</protein>
<dbReference type="PATRIC" id="fig|927665.4.peg.1199"/>
<dbReference type="PANTHER" id="PTHR31084">
    <property type="entry name" value="ALPHA-L-FUCOSIDASE 2"/>
    <property type="match status" value="1"/>
</dbReference>
<evidence type="ECO:0000256" key="1">
    <source>
        <dbReference type="SAM" id="SignalP"/>
    </source>
</evidence>
<accession>A0A0F5JJV7</accession>
<dbReference type="InterPro" id="IPR013780">
    <property type="entry name" value="Glyco_hydro_b"/>
</dbReference>
<dbReference type="SUPFAM" id="SSF48208">
    <property type="entry name" value="Six-hairpin glycosidases"/>
    <property type="match status" value="1"/>
</dbReference>
<dbReference type="Pfam" id="PF21307">
    <property type="entry name" value="Glyco_hydro_95_C"/>
    <property type="match status" value="1"/>
</dbReference>
<feature type="domain" description="Glycosyl hydrolase family 95 catalytic" evidence="4">
    <location>
        <begin position="332"/>
        <end position="742"/>
    </location>
</feature>
<name>A0A0F5JJV7_9BACT</name>
<gene>
    <name evidence="5" type="ORF">HMPREF1535_01174</name>
</gene>
<dbReference type="Pfam" id="PF22124">
    <property type="entry name" value="Glyco_hydro_95_cat"/>
    <property type="match status" value="1"/>
</dbReference>
<feature type="chain" id="PRO_5002489541" evidence="1">
    <location>
        <begin position="20"/>
        <end position="848"/>
    </location>
</feature>
<dbReference type="GO" id="GO:0004560">
    <property type="term" value="F:alpha-L-fucosidase activity"/>
    <property type="evidence" value="ECO:0007669"/>
    <property type="project" value="InterPro"/>
</dbReference>
<dbReference type="RefSeq" id="WP_007655572.1">
    <property type="nucleotide sequence ID" value="NZ_KQ033912.1"/>
</dbReference>
<dbReference type="Pfam" id="PF14498">
    <property type="entry name" value="Glyco_hyd_65N_2"/>
    <property type="match status" value="1"/>
</dbReference>
<organism evidence="5 6">
    <name type="scientific">Parabacteroides goldsteinii DSM 19448 = WAL 12034</name>
    <dbReference type="NCBI Taxonomy" id="927665"/>
    <lineage>
        <taxon>Bacteria</taxon>
        <taxon>Pseudomonadati</taxon>
        <taxon>Bacteroidota</taxon>
        <taxon>Bacteroidia</taxon>
        <taxon>Bacteroidales</taxon>
        <taxon>Tannerellaceae</taxon>
        <taxon>Parabacteroides</taxon>
    </lineage>
</organism>
<dbReference type="Proteomes" id="UP000033047">
    <property type="component" value="Unassembled WGS sequence"/>
</dbReference>
<keyword evidence="1" id="KW-0732">Signal</keyword>
<dbReference type="InterPro" id="IPR027414">
    <property type="entry name" value="GH95_N_dom"/>
</dbReference>
<evidence type="ECO:0000313" key="6">
    <source>
        <dbReference type="Proteomes" id="UP000033047"/>
    </source>
</evidence>
<evidence type="ECO:0000259" key="3">
    <source>
        <dbReference type="Pfam" id="PF21307"/>
    </source>
</evidence>
<dbReference type="Gene3D" id="1.50.10.10">
    <property type="match status" value="1"/>
</dbReference>
<evidence type="ECO:0000259" key="2">
    <source>
        <dbReference type="Pfam" id="PF14498"/>
    </source>
</evidence>
<feature type="domain" description="Glycosyl hydrolase family 95 N-terminal" evidence="2">
    <location>
        <begin position="29"/>
        <end position="303"/>
    </location>
</feature>
<dbReference type="STRING" id="927665.HMPREF1535_01174"/>
<dbReference type="GO" id="GO:0005975">
    <property type="term" value="P:carbohydrate metabolic process"/>
    <property type="evidence" value="ECO:0007669"/>
    <property type="project" value="InterPro"/>
</dbReference>
<dbReference type="AlphaFoldDB" id="A0A0F5JJV7"/>
<dbReference type="InterPro" id="IPR054363">
    <property type="entry name" value="GH95_cat"/>
</dbReference>
<proteinExistence type="predicted"/>
<comment type="caution">
    <text evidence="5">The sequence shown here is derived from an EMBL/GenBank/DDBJ whole genome shotgun (WGS) entry which is preliminary data.</text>
</comment>
<feature type="domain" description="Alpha fucosidase A-like C-terminal" evidence="3">
    <location>
        <begin position="744"/>
        <end position="843"/>
    </location>
</feature>
<dbReference type="InterPro" id="IPR012341">
    <property type="entry name" value="6hp_glycosidase-like_sf"/>
</dbReference>
<dbReference type="InterPro" id="IPR016518">
    <property type="entry name" value="Alpha-L-fucosidase"/>
</dbReference>
<dbReference type="HOGENOM" id="CLU_004617_2_2_10"/>
<dbReference type="Gene3D" id="2.60.40.1180">
    <property type="entry name" value="Golgi alpha-mannosidase II"/>
    <property type="match status" value="1"/>
</dbReference>
<dbReference type="FunFam" id="1.50.10.10:FF:000028">
    <property type="entry name" value="Alpha-L-fucosidase 2"/>
    <property type="match status" value="1"/>
</dbReference>
<feature type="signal peptide" evidence="1">
    <location>
        <begin position="1"/>
        <end position="19"/>
    </location>
</feature>